<name>Q2SJG8_HAHCH</name>
<dbReference type="eggNOG" id="COG0463">
    <property type="taxonomic scope" value="Bacteria"/>
</dbReference>
<dbReference type="Proteomes" id="UP000000238">
    <property type="component" value="Chromosome"/>
</dbReference>
<reference evidence="2 3" key="1">
    <citation type="journal article" date="2005" name="Nucleic Acids Res.">
        <title>Genomic blueprint of Hahella chejuensis, a marine microbe producing an algicidal agent.</title>
        <authorList>
            <person name="Jeong H."/>
            <person name="Yim J.H."/>
            <person name="Lee C."/>
            <person name="Choi S.-H."/>
            <person name="Park Y.K."/>
            <person name="Yoon S.H."/>
            <person name="Hur C.-G."/>
            <person name="Kang H.-Y."/>
            <person name="Kim D."/>
            <person name="Lee H.H."/>
            <person name="Park K.H."/>
            <person name="Park S.-H."/>
            <person name="Park H.-S."/>
            <person name="Lee H.K."/>
            <person name="Oh T.K."/>
            <person name="Kim J.F."/>
        </authorList>
    </citation>
    <scope>NUCLEOTIDE SEQUENCE [LARGE SCALE GENOMIC DNA]</scope>
    <source>
        <strain evidence="2 3">KCTC 2396</strain>
    </source>
</reference>
<dbReference type="EMBL" id="CP000155">
    <property type="protein sequence ID" value="ABC29206.1"/>
    <property type="molecule type" value="Genomic_DNA"/>
</dbReference>
<dbReference type="AlphaFoldDB" id="Q2SJG8"/>
<dbReference type="RefSeq" id="WP_011396275.1">
    <property type="nucleotide sequence ID" value="NC_007645.1"/>
</dbReference>
<keyword evidence="2" id="KW-0808">Transferase</keyword>
<sequence>MLLSVIVPAFNASETVRATLKSISVALGNADFDVEAVVVDDGSDDGVLLAAAVTEFPFVRLVRHEVNKGMCAARNTGIKASRGDFVTILDADDEFVEGWPDRLASIISEWPQDCLLCYSACVNSNGVSTVSEPNYRGRLTYEDLLNERRSGEYLPVFRGNFVRSQLYHDLGLRKSCGIVSYLYFARESNFWVTPIVLRIYHDQRQGSVSSGWLTEKKARETALCYERLFQEFSAEYRRYAPKVYHTKMLRYAIYRKVGNLSGVWTPWLRGFSFRAVPEFLATAFILVMGEGVMRPLIMFARRIGVLRKYG</sequence>
<dbReference type="InterPro" id="IPR029044">
    <property type="entry name" value="Nucleotide-diphossugar_trans"/>
</dbReference>
<dbReference type="PANTHER" id="PTHR48090:SF7">
    <property type="entry name" value="RFBJ PROTEIN"/>
    <property type="match status" value="1"/>
</dbReference>
<evidence type="ECO:0000259" key="1">
    <source>
        <dbReference type="Pfam" id="PF00535"/>
    </source>
</evidence>
<proteinExistence type="predicted"/>
<dbReference type="KEGG" id="hch:HCH_02394"/>
<dbReference type="STRING" id="349521.HCH_02394"/>
<dbReference type="CAZy" id="GT2">
    <property type="family name" value="Glycosyltransferase Family 2"/>
</dbReference>
<accession>Q2SJG8</accession>
<protein>
    <submittedName>
        <fullName evidence="2">Glycosyltransferase involved in cell wall biogenesis</fullName>
    </submittedName>
</protein>
<dbReference type="SUPFAM" id="SSF53448">
    <property type="entry name" value="Nucleotide-diphospho-sugar transferases"/>
    <property type="match status" value="1"/>
</dbReference>
<organism evidence="2 3">
    <name type="scientific">Hahella chejuensis (strain KCTC 2396)</name>
    <dbReference type="NCBI Taxonomy" id="349521"/>
    <lineage>
        <taxon>Bacteria</taxon>
        <taxon>Pseudomonadati</taxon>
        <taxon>Pseudomonadota</taxon>
        <taxon>Gammaproteobacteria</taxon>
        <taxon>Oceanospirillales</taxon>
        <taxon>Hahellaceae</taxon>
        <taxon>Hahella</taxon>
    </lineage>
</organism>
<dbReference type="InterPro" id="IPR001173">
    <property type="entry name" value="Glyco_trans_2-like"/>
</dbReference>
<dbReference type="Gene3D" id="3.90.550.10">
    <property type="entry name" value="Spore Coat Polysaccharide Biosynthesis Protein SpsA, Chain A"/>
    <property type="match status" value="1"/>
</dbReference>
<dbReference type="CDD" id="cd00761">
    <property type="entry name" value="Glyco_tranf_GTA_type"/>
    <property type="match status" value="1"/>
</dbReference>
<evidence type="ECO:0000313" key="2">
    <source>
        <dbReference type="EMBL" id="ABC29206.1"/>
    </source>
</evidence>
<dbReference type="OrthoDB" id="433681at2"/>
<gene>
    <name evidence="2" type="ordered locus">HCH_02394</name>
</gene>
<dbReference type="PANTHER" id="PTHR48090">
    <property type="entry name" value="UNDECAPRENYL-PHOSPHATE 4-DEOXY-4-FORMAMIDO-L-ARABINOSE TRANSFERASE-RELATED"/>
    <property type="match status" value="1"/>
</dbReference>
<dbReference type="HOGENOM" id="CLU_896484_0_0_6"/>
<feature type="domain" description="Glycosyltransferase 2-like" evidence="1">
    <location>
        <begin position="4"/>
        <end position="131"/>
    </location>
</feature>
<dbReference type="Pfam" id="PF00535">
    <property type="entry name" value="Glycos_transf_2"/>
    <property type="match status" value="1"/>
</dbReference>
<dbReference type="InterPro" id="IPR050256">
    <property type="entry name" value="Glycosyltransferase_2"/>
</dbReference>
<keyword evidence="3" id="KW-1185">Reference proteome</keyword>
<evidence type="ECO:0000313" key="3">
    <source>
        <dbReference type="Proteomes" id="UP000000238"/>
    </source>
</evidence>
<dbReference type="GO" id="GO:0016740">
    <property type="term" value="F:transferase activity"/>
    <property type="evidence" value="ECO:0007669"/>
    <property type="project" value="UniProtKB-KW"/>
</dbReference>